<feature type="region of interest" description="Disordered" evidence="17">
    <location>
        <begin position="1668"/>
        <end position="1689"/>
    </location>
</feature>
<dbReference type="GO" id="GO:0061630">
    <property type="term" value="F:ubiquitin protein ligase activity"/>
    <property type="evidence" value="ECO:0007669"/>
    <property type="project" value="UniProtKB-UniRule"/>
</dbReference>
<dbReference type="InterPro" id="IPR039795">
    <property type="entry name" value="LTN1/Rkr1"/>
</dbReference>
<dbReference type="GO" id="GO:0043023">
    <property type="term" value="F:ribosomal large subunit binding"/>
    <property type="evidence" value="ECO:0007669"/>
    <property type="project" value="TreeGrafter"/>
</dbReference>
<dbReference type="Pfam" id="PF23009">
    <property type="entry name" value="UBC_like"/>
    <property type="match status" value="1"/>
</dbReference>
<evidence type="ECO:0000256" key="1">
    <source>
        <dbReference type="ARBA" id="ARBA00000900"/>
    </source>
</evidence>
<dbReference type="SUPFAM" id="SSF48371">
    <property type="entry name" value="ARM repeat"/>
    <property type="match status" value="1"/>
</dbReference>
<comment type="subunit">
    <text evidence="16">Component of the ribosome quality control complex (RQC).</text>
</comment>
<evidence type="ECO:0000256" key="7">
    <source>
        <dbReference type="ARBA" id="ARBA00022490"/>
    </source>
</evidence>
<dbReference type="UniPathway" id="UPA00143"/>
<dbReference type="Gene3D" id="1.25.10.10">
    <property type="entry name" value="Leucine-rich Repeat Variant"/>
    <property type="match status" value="1"/>
</dbReference>
<gene>
    <name evidence="19" type="primary">107366235</name>
</gene>
<reference evidence="20" key="1">
    <citation type="submission" date="2011-08" db="EMBL/GenBank/DDBJ databases">
        <authorList>
            <person name="Rombauts S."/>
        </authorList>
    </citation>
    <scope>NUCLEOTIDE SEQUENCE</scope>
    <source>
        <strain evidence="20">London</strain>
    </source>
</reference>
<dbReference type="GO" id="GO:0016567">
    <property type="term" value="P:protein ubiquitination"/>
    <property type="evidence" value="ECO:0007669"/>
    <property type="project" value="UniProtKB-UniPathway"/>
</dbReference>
<evidence type="ECO:0000256" key="6">
    <source>
        <dbReference type="ARBA" id="ARBA00017157"/>
    </source>
</evidence>
<evidence type="ECO:0000256" key="17">
    <source>
        <dbReference type="SAM" id="MobiDB-lite"/>
    </source>
</evidence>
<dbReference type="InterPro" id="IPR054477">
    <property type="entry name" value="LTN1_E3_ligase_6th"/>
</dbReference>
<evidence type="ECO:0000256" key="12">
    <source>
        <dbReference type="ARBA" id="ARBA00022786"/>
    </source>
</evidence>
<evidence type="ECO:0000313" key="19">
    <source>
        <dbReference type="EnsemblMetazoa" id="tetur17g03450.1"/>
    </source>
</evidence>
<feature type="domain" description="RING-type" evidence="18">
    <location>
        <begin position="1611"/>
        <end position="1658"/>
    </location>
</feature>
<keyword evidence="8 16" id="KW-0808">Transferase</keyword>
<evidence type="ECO:0000256" key="9">
    <source>
        <dbReference type="ARBA" id="ARBA00022723"/>
    </source>
</evidence>
<evidence type="ECO:0000256" key="2">
    <source>
        <dbReference type="ARBA" id="ARBA00004514"/>
    </source>
</evidence>
<dbReference type="Pfam" id="PF22999">
    <property type="entry name" value="LTN1_E3_ligase_6th"/>
    <property type="match status" value="1"/>
</dbReference>
<dbReference type="HOGENOM" id="CLU_002412_0_0_1"/>
<dbReference type="GO" id="GO:1990116">
    <property type="term" value="P:ribosome-associated ubiquitin-dependent protein catabolic process"/>
    <property type="evidence" value="ECO:0007669"/>
    <property type="project" value="UniProtKB-UniRule"/>
</dbReference>
<proteinExistence type="inferred from homology"/>
<keyword evidence="10" id="KW-0677">Repeat</keyword>
<sequence>MGKGQRTKGNTRPANSLRSAQLLSSTLGSAPINTFIGFDALKEPSDGAIGNSSIGSLVEEEEVDADFKLIIKQMYKKDSITKIKSLQKFAEYCNEKDYNSVKTVLSMWPRIFNKLAIDNDFRVRETTFQAQEALVKKLGKNIAPILKQIIAIWVVSLHDTYAVSASAAKASFSVSFSPSKQTEVLQFCKEEIINYCKDVLLIQTIATIDDPSTVSTIDREAKYNRLVSASLQTITLLITSISQLESIKDHLDSLINHDNFWKLAKFEDVTVKVNWYRLKSIICEKLPSIIVKNEAKFTSTTLLFIAEKDLLLSAAIWDNVLWILVTIDEWWKHVNLTKGFLPHLRKFIRDGGYGNASTVFPNLLPMLSKFPFNVLENRTKFCYDFIESFEFCILNSNHSTKEYTGIVKAYFECMQYLLAKINSDKVEEELNSTVCERILACVDQMLLNWNDIYCLYLSELTSFISLSKDPELSNNLTNQIETRLLKIVEDSVDEAEKLDLVLKLLSSILRINQERLPRRVKFEEDIEDDQATSEEKTTMKTIIFKGSLFKVWQRLLEMTLTREIQSHWLNSLKMVQELCISVFKEAGDVFPACDYLGEFKDLLNRQANFTSISTRSVNYKHIINLMLNCCTDYSSISEILSYLCSNGDEIMINLLETLPNRIEKDQFLQEWFKSPEISLLLTQTLQSTLDDLDDKVNNNLYLEFVSFAFQVDDIHYPTINTISKMLFDALKNSSSDDHSRHIVLLVKTLLDRYPFSAQLDSTTELILKISQMSLNTCNSEKIPQLYSSTLLNGLKAVLEYNDEEQVSLLFNGLSDLIKEAVSAEDIDWEKSERILEIVNLVLLSVQKDRQTSRQPTYLDKFWNNMLPESDYLVQRVSSIGVKVYFPLWVRGKVLIHPGLNFATDSCYFDYSFTCTIMSITKILKIMPCSTESFNRLLPFACFTLSAMELNSKNLNISHKNEIFEHLTDFVSNRVEHLNRDEMISMLKVLTKTDPEGAIALAIGLGPALRLSSKLSSVNSVWNLTEFDVSSITIFQLLGRYFDPDEIISLSQTTLKFVLCQDDPDKLHQFYGQLSVLNTCLNLVEVPPNDLVCPILDHLSTLKDKKEGALLLECSLDDKSEQAILFTIELMKLYNTIIKKYRNNLTLEQKDLIIISVTAWSITLVSSDLKSFHNPAKMILFCSFCDLFLSIQNAIESQGDSFSSVREWTDFHLIRIARSLVPLLFRLSELDFSGYQLNFISLLGKTISSICIFDVAGLERELQQFNYDEKTFSNLEKAVICPLPKEYESLFFKLNHLYVKKYPAFYLCAHYFSQRLIPMLASSCSDFDNTFDSLAPPKPFLSKLQETDLIVDTLLSDYSLGITCCLIKPRTDSFCYTVAYLLNWLQILTSFSQLNDENRSSLAGFLTDSGYISNLLNNLFKLMPIAPDDQVSDEANFIRNVLTVTRLDELDEDSHIQAISCLVYFHILRKMPACVRMWLSKLDKKTSETVNRFTTSTMSDLICAEEFHAIQNANADKFKNIKVKARHSAKEVVAIYEIEDMSIELTIKFADNHPLTPVTIDGGKRVGVSVPEWRNWLLQVTSFLTHQNGTVLDGLILWNRNMCKRFEGLEECVICYFILHGSNCQLPKLTCRSCKKKFHSACLYKWFEKSNQSSCPLCRNPFVFNKPSNQAGPSNQQQQQQQQQQLQNFN</sequence>
<dbReference type="InterPro" id="IPR054476">
    <property type="entry name" value="Ltn1_N"/>
</dbReference>
<name>T1KQA6_TETUR</name>
<dbReference type="EC" id="2.3.2.27" evidence="5 16"/>
<dbReference type="STRING" id="32264.T1KQA6"/>
<evidence type="ECO:0000256" key="8">
    <source>
        <dbReference type="ARBA" id="ARBA00022679"/>
    </source>
</evidence>
<dbReference type="InterPro" id="IPR011989">
    <property type="entry name" value="ARM-like"/>
</dbReference>
<keyword evidence="7" id="KW-0963">Cytoplasm</keyword>
<dbReference type="GO" id="GO:0072344">
    <property type="term" value="P:rescue of stalled ribosome"/>
    <property type="evidence" value="ECO:0007669"/>
    <property type="project" value="UniProtKB-UniRule"/>
</dbReference>
<dbReference type="EMBL" id="CAEY01000349">
    <property type="status" value="NOT_ANNOTATED_CDS"/>
    <property type="molecule type" value="Genomic_DNA"/>
</dbReference>
<dbReference type="SMART" id="SM01197">
    <property type="entry name" value="FANCL_C"/>
    <property type="match status" value="1"/>
</dbReference>
<protein>
    <recommendedName>
        <fullName evidence="6 16">E3 ubiquitin-protein ligase listerin</fullName>
        <ecNumber evidence="5 16">2.3.2.27</ecNumber>
    </recommendedName>
    <alternativeName>
        <fullName evidence="14 16">RING-type E3 ubiquitin transferase listerin</fullName>
    </alternativeName>
</protein>
<evidence type="ECO:0000313" key="20">
    <source>
        <dbReference type="Proteomes" id="UP000015104"/>
    </source>
</evidence>
<dbReference type="EnsemblMetazoa" id="tetur17g03450.1">
    <property type="protein sequence ID" value="tetur17g03450.1"/>
    <property type="gene ID" value="tetur17g03450"/>
</dbReference>
<dbReference type="PANTHER" id="PTHR12389">
    <property type="entry name" value="ZINC FINGER PROTEIN 294"/>
    <property type="match status" value="1"/>
</dbReference>
<dbReference type="Proteomes" id="UP000015104">
    <property type="component" value="Unassembled WGS sequence"/>
</dbReference>
<dbReference type="OMA" id="IYGSHWE"/>
<evidence type="ECO:0000256" key="11">
    <source>
        <dbReference type="ARBA" id="ARBA00022771"/>
    </source>
</evidence>
<comment type="subcellular location">
    <subcellularLocation>
        <location evidence="2">Cytoplasm</location>
        <location evidence="2">Cytosol</location>
    </subcellularLocation>
</comment>
<dbReference type="InterPro" id="IPR054478">
    <property type="entry name" value="LTN1_UBC"/>
</dbReference>
<keyword evidence="13 16" id="KW-0862">Zinc</keyword>
<comment type="function">
    <text evidence="16">E3 ubiquitin-protein ligase. Component of the ribosome quality control complex (RQC), a ribosome-associated complex that mediates ubiquitination and extraction of incompletely synthesized nascent chains for proteasomal degradation.</text>
</comment>
<evidence type="ECO:0000259" key="18">
    <source>
        <dbReference type="PROSITE" id="PS50089"/>
    </source>
</evidence>
<dbReference type="InterPro" id="IPR013083">
    <property type="entry name" value="Znf_RING/FYVE/PHD"/>
</dbReference>
<dbReference type="PANTHER" id="PTHR12389:SF0">
    <property type="entry name" value="E3 UBIQUITIN-PROTEIN LIGASE LISTERIN"/>
    <property type="match status" value="1"/>
</dbReference>
<reference evidence="19" key="2">
    <citation type="submission" date="2015-06" db="UniProtKB">
        <authorList>
            <consortium name="EnsemblMetazoa"/>
        </authorList>
    </citation>
    <scope>IDENTIFICATION</scope>
</reference>
<dbReference type="Gene3D" id="3.30.40.10">
    <property type="entry name" value="Zinc/RING finger domain, C3HC4 (zinc finger)"/>
    <property type="match status" value="1"/>
</dbReference>
<dbReference type="InterPro" id="IPR001841">
    <property type="entry name" value="Znf_RING"/>
</dbReference>
<evidence type="ECO:0000256" key="16">
    <source>
        <dbReference type="RuleBase" id="RU367090"/>
    </source>
</evidence>
<dbReference type="KEGG" id="tut:107366235"/>
<keyword evidence="11 15" id="KW-0863">Zinc-finger</keyword>
<dbReference type="GO" id="GO:1990112">
    <property type="term" value="C:RQC complex"/>
    <property type="evidence" value="ECO:0007669"/>
    <property type="project" value="UniProtKB-UniRule"/>
</dbReference>
<dbReference type="CDD" id="cd16491">
    <property type="entry name" value="RING-CH-C4HC3_LTN1"/>
    <property type="match status" value="1"/>
</dbReference>
<accession>T1KQA6</accession>
<evidence type="ECO:0000256" key="3">
    <source>
        <dbReference type="ARBA" id="ARBA00004906"/>
    </source>
</evidence>
<dbReference type="OrthoDB" id="6108at2759"/>
<keyword evidence="9 16" id="KW-0479">Metal-binding</keyword>
<feature type="compositionally biased region" description="Low complexity" evidence="17">
    <location>
        <begin position="1675"/>
        <end position="1689"/>
    </location>
</feature>
<comment type="catalytic activity">
    <reaction evidence="1 16">
        <text>S-ubiquitinyl-[E2 ubiquitin-conjugating enzyme]-L-cysteine + [acceptor protein]-L-lysine = [E2 ubiquitin-conjugating enzyme]-L-cysteine + N(6)-ubiquitinyl-[acceptor protein]-L-lysine.</text>
        <dbReference type="EC" id="2.3.2.27"/>
    </reaction>
</comment>
<keyword evidence="20" id="KW-1185">Reference proteome</keyword>
<keyword evidence="12 16" id="KW-0833">Ubl conjugation pathway</keyword>
<evidence type="ECO:0000256" key="4">
    <source>
        <dbReference type="ARBA" id="ARBA00007997"/>
    </source>
</evidence>
<dbReference type="InterPro" id="IPR039804">
    <property type="entry name" value="RING-CH-C4HC3_LTN1"/>
</dbReference>
<dbReference type="FunFam" id="3.30.40.10:FF:000038">
    <property type="entry name" value="E3 ubiquitin-protein ligase listerin"/>
    <property type="match status" value="1"/>
</dbReference>
<evidence type="ECO:0000256" key="5">
    <source>
        <dbReference type="ARBA" id="ARBA00012483"/>
    </source>
</evidence>
<dbReference type="InterPro" id="IPR016024">
    <property type="entry name" value="ARM-type_fold"/>
</dbReference>
<organism evidence="19 20">
    <name type="scientific">Tetranychus urticae</name>
    <name type="common">Two-spotted spider mite</name>
    <dbReference type="NCBI Taxonomy" id="32264"/>
    <lineage>
        <taxon>Eukaryota</taxon>
        <taxon>Metazoa</taxon>
        <taxon>Ecdysozoa</taxon>
        <taxon>Arthropoda</taxon>
        <taxon>Chelicerata</taxon>
        <taxon>Arachnida</taxon>
        <taxon>Acari</taxon>
        <taxon>Acariformes</taxon>
        <taxon>Trombidiformes</taxon>
        <taxon>Prostigmata</taxon>
        <taxon>Eleutherengona</taxon>
        <taxon>Raphignathae</taxon>
        <taxon>Tetranychoidea</taxon>
        <taxon>Tetranychidae</taxon>
        <taxon>Tetranychus</taxon>
    </lineage>
</organism>
<evidence type="ECO:0000256" key="14">
    <source>
        <dbReference type="ARBA" id="ARBA00032366"/>
    </source>
</evidence>
<dbReference type="SUPFAM" id="SSF57850">
    <property type="entry name" value="RING/U-box"/>
    <property type="match status" value="1"/>
</dbReference>
<dbReference type="Pfam" id="PF22958">
    <property type="entry name" value="Ltn1_1st"/>
    <property type="match status" value="1"/>
</dbReference>
<evidence type="ECO:0000256" key="13">
    <source>
        <dbReference type="ARBA" id="ARBA00022833"/>
    </source>
</evidence>
<dbReference type="GO" id="GO:0008270">
    <property type="term" value="F:zinc ion binding"/>
    <property type="evidence" value="ECO:0007669"/>
    <property type="project" value="UniProtKB-KW"/>
</dbReference>
<comment type="pathway">
    <text evidence="3 16">Protein modification; protein ubiquitination.</text>
</comment>
<dbReference type="eggNOG" id="KOG0803">
    <property type="taxonomic scope" value="Eukaryota"/>
</dbReference>
<dbReference type="PROSITE" id="PS50089">
    <property type="entry name" value="ZF_RING_2"/>
    <property type="match status" value="1"/>
</dbReference>
<comment type="similarity">
    <text evidence="4 16">Belongs to the LTN1 family.</text>
</comment>
<evidence type="ECO:0000256" key="10">
    <source>
        <dbReference type="ARBA" id="ARBA00022737"/>
    </source>
</evidence>
<dbReference type="GO" id="GO:0005829">
    <property type="term" value="C:cytosol"/>
    <property type="evidence" value="ECO:0007669"/>
    <property type="project" value="UniProtKB-SubCell"/>
</dbReference>
<evidence type="ECO:0000256" key="15">
    <source>
        <dbReference type="PROSITE-ProRule" id="PRU00175"/>
    </source>
</evidence>